<evidence type="ECO:0000256" key="22">
    <source>
        <dbReference type="ARBA" id="ARBA00023136"/>
    </source>
</evidence>
<dbReference type="PROSITE" id="PS00107">
    <property type="entry name" value="PROTEIN_KINASE_ATP"/>
    <property type="match status" value="1"/>
</dbReference>
<evidence type="ECO:0000256" key="4">
    <source>
        <dbReference type="ARBA" id="ARBA00006529"/>
    </source>
</evidence>
<evidence type="ECO:0000256" key="24">
    <source>
        <dbReference type="ARBA" id="ARBA00047559"/>
    </source>
</evidence>
<comment type="subcellular location">
    <subcellularLocation>
        <location evidence="2">Cell membrane</location>
        <topology evidence="2">Peripheral membrane protein</topology>
        <orientation evidence="2">Cytoplasmic side</orientation>
    </subcellularLocation>
    <subcellularLocation>
        <location evidence="3">Cytoplasm</location>
    </subcellularLocation>
</comment>
<dbReference type="InterPro" id="IPR017441">
    <property type="entry name" value="Protein_kinase_ATP_BS"/>
</dbReference>
<keyword evidence="9" id="KW-1017">Isopeptide bond</keyword>
<name>A0AAD9VQY9_9HYME</name>
<keyword evidence="12" id="KW-0808">Transferase</keyword>
<keyword evidence="23" id="KW-0804">Transcription</keyword>
<keyword evidence="20" id="KW-0805">Transcription regulation</keyword>
<dbReference type="GO" id="GO:0043410">
    <property type="term" value="P:positive regulation of MAPK cascade"/>
    <property type="evidence" value="ECO:0007669"/>
    <property type="project" value="UniProtKB-ARBA"/>
</dbReference>
<dbReference type="PRINTS" id="PR00109">
    <property type="entry name" value="TYRKINASE"/>
</dbReference>
<proteinExistence type="inferred from homology"/>
<dbReference type="GO" id="GO:0005524">
    <property type="term" value="F:ATP binding"/>
    <property type="evidence" value="ECO:0007669"/>
    <property type="project" value="UniProtKB-UniRule"/>
</dbReference>
<keyword evidence="31" id="KW-1185">Reference proteome</keyword>
<dbReference type="Proteomes" id="UP001258017">
    <property type="component" value="Unassembled WGS sequence"/>
</dbReference>
<evidence type="ECO:0000256" key="5">
    <source>
        <dbReference type="ARBA" id="ARBA00012406"/>
    </source>
</evidence>
<reference evidence="30" key="1">
    <citation type="submission" date="2021-08" db="EMBL/GenBank/DDBJ databases">
        <authorList>
            <person name="Misof B."/>
            <person name="Oliver O."/>
            <person name="Podsiadlowski L."/>
            <person name="Donath A."/>
            <person name="Peters R."/>
            <person name="Mayer C."/>
            <person name="Rust J."/>
            <person name="Gunkel S."/>
            <person name="Lesny P."/>
            <person name="Martin S."/>
            <person name="Oeyen J.P."/>
            <person name="Petersen M."/>
            <person name="Panagiotis P."/>
            <person name="Wilbrandt J."/>
            <person name="Tanja T."/>
        </authorList>
    </citation>
    <scope>NUCLEOTIDE SEQUENCE</scope>
    <source>
        <strain evidence="30">GBR_01_08_01A</strain>
        <tissue evidence="30">Thorax + abdomen</tissue>
    </source>
</reference>
<keyword evidence="16" id="KW-0418">Kinase</keyword>
<evidence type="ECO:0000256" key="1">
    <source>
        <dbReference type="ARBA" id="ARBA00001946"/>
    </source>
</evidence>
<feature type="domain" description="Protein kinase" evidence="29">
    <location>
        <begin position="22"/>
        <end position="277"/>
    </location>
</feature>
<dbReference type="Gene3D" id="3.30.200.20">
    <property type="entry name" value="Phosphorylase Kinase, domain 1"/>
    <property type="match status" value="1"/>
</dbReference>
<keyword evidence="13" id="KW-0053">Apoptosis</keyword>
<evidence type="ECO:0000256" key="21">
    <source>
        <dbReference type="ARBA" id="ARBA00023016"/>
    </source>
</evidence>
<evidence type="ECO:0000256" key="10">
    <source>
        <dbReference type="ARBA" id="ARBA00022527"/>
    </source>
</evidence>
<dbReference type="InterPro" id="IPR008271">
    <property type="entry name" value="Ser/Thr_kinase_AS"/>
</dbReference>
<comment type="catalytic activity">
    <reaction evidence="24">
        <text>L-threonyl-[protein] + ATP = O-phospho-L-threonyl-[protein] + ADP + H(+)</text>
        <dbReference type="Rhea" id="RHEA:46608"/>
        <dbReference type="Rhea" id="RHEA-COMP:11060"/>
        <dbReference type="Rhea" id="RHEA-COMP:11605"/>
        <dbReference type="ChEBI" id="CHEBI:15378"/>
        <dbReference type="ChEBI" id="CHEBI:30013"/>
        <dbReference type="ChEBI" id="CHEBI:30616"/>
        <dbReference type="ChEBI" id="CHEBI:61977"/>
        <dbReference type="ChEBI" id="CHEBI:456216"/>
        <dbReference type="EC" id="2.7.11.25"/>
    </reaction>
</comment>
<comment type="catalytic activity">
    <reaction evidence="25">
        <text>L-seryl-[protein] + ATP = O-phospho-L-seryl-[protein] + ADP + H(+)</text>
        <dbReference type="Rhea" id="RHEA:17989"/>
        <dbReference type="Rhea" id="RHEA-COMP:9863"/>
        <dbReference type="Rhea" id="RHEA-COMP:11604"/>
        <dbReference type="ChEBI" id="CHEBI:15378"/>
        <dbReference type="ChEBI" id="CHEBI:29999"/>
        <dbReference type="ChEBI" id="CHEBI:30616"/>
        <dbReference type="ChEBI" id="CHEBI:83421"/>
        <dbReference type="ChEBI" id="CHEBI:456216"/>
        <dbReference type="EC" id="2.7.11.25"/>
    </reaction>
</comment>
<dbReference type="EC" id="2.7.11.25" evidence="5"/>
<dbReference type="GO" id="GO:0043123">
    <property type="term" value="P:positive regulation of canonical NF-kappaB signal transduction"/>
    <property type="evidence" value="ECO:0007669"/>
    <property type="project" value="UniProtKB-ARBA"/>
</dbReference>
<evidence type="ECO:0000256" key="7">
    <source>
        <dbReference type="ARBA" id="ARBA00022475"/>
    </source>
</evidence>
<keyword evidence="15 26" id="KW-0547">Nucleotide-binding</keyword>
<evidence type="ECO:0000256" key="15">
    <source>
        <dbReference type="ARBA" id="ARBA00022741"/>
    </source>
</evidence>
<dbReference type="GO" id="GO:0005737">
    <property type="term" value="C:cytoplasm"/>
    <property type="evidence" value="ECO:0007669"/>
    <property type="project" value="UniProtKB-SubCell"/>
</dbReference>
<dbReference type="Gene3D" id="1.10.510.10">
    <property type="entry name" value="Transferase(Phosphotransferase) domain 1"/>
    <property type="match status" value="1"/>
</dbReference>
<dbReference type="PANTHER" id="PTHR46716:SF1">
    <property type="entry name" value="MITOGEN-ACTIVATED PROTEIN KINASE KINASE KINASE 7"/>
    <property type="match status" value="1"/>
</dbReference>
<keyword evidence="10" id="KW-0723">Serine/threonine-protein kinase</keyword>
<keyword evidence="22" id="KW-0472">Membrane</keyword>
<keyword evidence="21" id="KW-0346">Stress response</keyword>
<keyword evidence="27" id="KW-0175">Coiled coil</keyword>
<feature type="binding site" evidence="26">
    <location>
        <position position="49"/>
    </location>
    <ligand>
        <name>ATP</name>
        <dbReference type="ChEBI" id="CHEBI:30616"/>
    </ligand>
</feature>
<evidence type="ECO:0000256" key="14">
    <source>
        <dbReference type="ARBA" id="ARBA00022723"/>
    </source>
</evidence>
<dbReference type="GO" id="GO:0004709">
    <property type="term" value="F:MAP kinase kinase kinase activity"/>
    <property type="evidence" value="ECO:0007669"/>
    <property type="project" value="UniProtKB-EC"/>
</dbReference>
<evidence type="ECO:0000256" key="17">
    <source>
        <dbReference type="ARBA" id="ARBA00022840"/>
    </source>
</evidence>
<dbReference type="GO" id="GO:0009893">
    <property type="term" value="P:positive regulation of metabolic process"/>
    <property type="evidence" value="ECO:0007669"/>
    <property type="project" value="UniProtKB-ARBA"/>
</dbReference>
<dbReference type="EMBL" id="JAIFRP010000030">
    <property type="protein sequence ID" value="KAK2583474.1"/>
    <property type="molecule type" value="Genomic_DNA"/>
</dbReference>
<evidence type="ECO:0000256" key="27">
    <source>
        <dbReference type="SAM" id="Coils"/>
    </source>
</evidence>
<dbReference type="CDD" id="cd14058">
    <property type="entry name" value="STKc_TAK1"/>
    <property type="match status" value="1"/>
</dbReference>
<keyword evidence="7" id="KW-1003">Cell membrane</keyword>
<dbReference type="PROSITE" id="PS50011">
    <property type="entry name" value="PROTEIN_KINASE_DOM"/>
    <property type="match status" value="1"/>
</dbReference>
<sequence>MANRDITGHQQQFIEEIDYNEIEREQVVGKGSFGVVWKGRWRGQYVAVKHINSEGERKAFTVEVRQLSRVFHPNIVKLYGACTKNPVCLVMEYAEGGSLYNVLHCNPQPRYTASHAMSWALQCARGVAYLHNMKPKPLIHRDLKPPNLLLVMGGQTLKICDFGTACDLNTYMTNNKGSAAWMAPEVFEGSRYTEKCDVFSWGVILWEVLSRKKPFDEIGASAYRIMWAVHIGQRPPLIEGCPKPIEELMTRCWQKCPEDRPSMDEVVRIMTVLFEFFNSNLEPVEYSLGSEADDIDGNDDTTDDTLDMVTTLDNRINGSVMNGRIYSNVTTSIKKTDNDTDNALTSSPMTSQQSSFNNASMHSSSQIKRSLPQCHPLISQSTSSVENTSRNAKDAVLLPPQQTMPLTQRNNRQFILSQSESSMTPLHVNCDPDAWELSNFSDSSWEIRNMAGLDKMVQKTKKTVRGTDTLKRCWVLLRTSTTSEDLDNVYRLLDADLRPLTPDHTCERSREIFEEHKQLAQEYLKVQTEIALLGQHKNEMLKNLSIDNLRQQQELRKLEDEKESLVKLYRNLKRQLEIMKSKRASNNPVNNCIPTISSAVPGNNGWVVVPRQDP</sequence>
<evidence type="ECO:0000256" key="6">
    <source>
        <dbReference type="ARBA" id="ARBA00017660"/>
    </source>
</evidence>
<protein>
    <recommendedName>
        <fullName evidence="6">Mitogen-activated protein kinase kinase kinase 7</fullName>
        <ecNumber evidence="5">2.7.11.25</ecNumber>
    </recommendedName>
</protein>
<dbReference type="GO" id="GO:0006955">
    <property type="term" value="P:immune response"/>
    <property type="evidence" value="ECO:0007669"/>
    <property type="project" value="TreeGrafter"/>
</dbReference>
<dbReference type="GO" id="GO:0006950">
    <property type="term" value="P:response to stress"/>
    <property type="evidence" value="ECO:0007669"/>
    <property type="project" value="UniProtKB-ARBA"/>
</dbReference>
<evidence type="ECO:0000256" key="28">
    <source>
        <dbReference type="SAM" id="MobiDB-lite"/>
    </source>
</evidence>
<dbReference type="GO" id="GO:0007254">
    <property type="term" value="P:JNK cascade"/>
    <property type="evidence" value="ECO:0007669"/>
    <property type="project" value="TreeGrafter"/>
</dbReference>
<keyword evidence="18" id="KW-0460">Magnesium</keyword>
<comment type="cofactor">
    <cofactor evidence="1">
        <name>Mg(2+)</name>
        <dbReference type="ChEBI" id="CHEBI:18420"/>
    </cofactor>
</comment>
<keyword evidence="19" id="KW-0832">Ubl conjugation</keyword>
<evidence type="ECO:0000256" key="19">
    <source>
        <dbReference type="ARBA" id="ARBA00022843"/>
    </source>
</evidence>
<feature type="region of interest" description="Disordered" evidence="28">
    <location>
        <begin position="335"/>
        <end position="370"/>
    </location>
</feature>
<accession>A0AAD9VQY9</accession>
<dbReference type="SUPFAM" id="SSF56112">
    <property type="entry name" value="Protein kinase-like (PK-like)"/>
    <property type="match status" value="1"/>
</dbReference>
<evidence type="ECO:0000256" key="16">
    <source>
        <dbReference type="ARBA" id="ARBA00022777"/>
    </source>
</evidence>
<evidence type="ECO:0000256" key="25">
    <source>
        <dbReference type="ARBA" id="ARBA00048329"/>
    </source>
</evidence>
<comment type="similarity">
    <text evidence="4">Belongs to the protein kinase superfamily. STE Ser/Thr protein kinase family. MAP kinase kinase kinase subfamily.</text>
</comment>
<evidence type="ECO:0000313" key="30">
    <source>
        <dbReference type="EMBL" id="KAK2583474.1"/>
    </source>
</evidence>
<dbReference type="GO" id="GO:0071560">
    <property type="term" value="P:cellular response to transforming growth factor beta stimulus"/>
    <property type="evidence" value="ECO:0007669"/>
    <property type="project" value="UniProtKB-ARBA"/>
</dbReference>
<dbReference type="InterPro" id="IPR000719">
    <property type="entry name" value="Prot_kinase_dom"/>
</dbReference>
<dbReference type="Pfam" id="PF07714">
    <property type="entry name" value="PK_Tyr_Ser-Thr"/>
    <property type="match status" value="1"/>
</dbReference>
<dbReference type="AlphaFoldDB" id="A0AAD9VQY9"/>
<feature type="compositionally biased region" description="Low complexity" evidence="28">
    <location>
        <begin position="354"/>
        <end position="365"/>
    </location>
</feature>
<feature type="coiled-coil region" evidence="27">
    <location>
        <begin position="541"/>
        <end position="582"/>
    </location>
</feature>
<gene>
    <name evidence="30" type="ORF">KPH14_009442</name>
</gene>
<evidence type="ECO:0000313" key="31">
    <source>
        <dbReference type="Proteomes" id="UP001258017"/>
    </source>
</evidence>
<dbReference type="InterPro" id="IPR001245">
    <property type="entry name" value="Ser-Thr/Tyr_kinase_cat_dom"/>
</dbReference>
<dbReference type="GO" id="GO:0006915">
    <property type="term" value="P:apoptotic process"/>
    <property type="evidence" value="ECO:0007669"/>
    <property type="project" value="UniProtKB-KW"/>
</dbReference>
<dbReference type="PROSITE" id="PS00108">
    <property type="entry name" value="PROTEIN_KINASE_ST"/>
    <property type="match status" value="1"/>
</dbReference>
<organism evidence="30 31">
    <name type="scientific">Odynerus spinipes</name>
    <dbReference type="NCBI Taxonomy" id="1348599"/>
    <lineage>
        <taxon>Eukaryota</taxon>
        <taxon>Metazoa</taxon>
        <taxon>Ecdysozoa</taxon>
        <taxon>Arthropoda</taxon>
        <taxon>Hexapoda</taxon>
        <taxon>Insecta</taxon>
        <taxon>Pterygota</taxon>
        <taxon>Neoptera</taxon>
        <taxon>Endopterygota</taxon>
        <taxon>Hymenoptera</taxon>
        <taxon>Apocrita</taxon>
        <taxon>Aculeata</taxon>
        <taxon>Vespoidea</taxon>
        <taxon>Vespidae</taxon>
        <taxon>Eumeninae</taxon>
        <taxon>Odynerus</taxon>
    </lineage>
</organism>
<evidence type="ECO:0000256" key="12">
    <source>
        <dbReference type="ARBA" id="ARBA00022679"/>
    </source>
</evidence>
<keyword evidence="17 26" id="KW-0067">ATP-binding</keyword>
<dbReference type="GO" id="GO:0005886">
    <property type="term" value="C:plasma membrane"/>
    <property type="evidence" value="ECO:0007669"/>
    <property type="project" value="UniProtKB-SubCell"/>
</dbReference>
<dbReference type="PANTHER" id="PTHR46716">
    <property type="entry name" value="MITOGEN-ACTIVATED PROTEIN KINASE KINASE KINASE 7"/>
    <property type="match status" value="1"/>
</dbReference>
<keyword evidence="14" id="KW-0479">Metal-binding</keyword>
<dbReference type="FunFam" id="1.10.510.10:FF:000143">
    <property type="entry name" value="Mitogen-activated protein kinase kinase kinase 7"/>
    <property type="match status" value="1"/>
</dbReference>
<reference evidence="30" key="2">
    <citation type="journal article" date="2023" name="Commun. Biol.">
        <title>Intrasexual cuticular hydrocarbon dimorphism in a wasp sheds light on hydrocarbon biosynthesis genes in Hymenoptera.</title>
        <authorList>
            <person name="Moris V.C."/>
            <person name="Podsiadlowski L."/>
            <person name="Martin S."/>
            <person name="Oeyen J.P."/>
            <person name="Donath A."/>
            <person name="Petersen M."/>
            <person name="Wilbrandt J."/>
            <person name="Misof B."/>
            <person name="Liedtke D."/>
            <person name="Thamm M."/>
            <person name="Scheiner R."/>
            <person name="Schmitt T."/>
            <person name="Niehuis O."/>
        </authorList>
    </citation>
    <scope>NUCLEOTIDE SEQUENCE</scope>
    <source>
        <strain evidence="30">GBR_01_08_01A</strain>
    </source>
</reference>
<evidence type="ECO:0000256" key="9">
    <source>
        <dbReference type="ARBA" id="ARBA00022499"/>
    </source>
</evidence>
<evidence type="ECO:0000256" key="20">
    <source>
        <dbReference type="ARBA" id="ARBA00023015"/>
    </source>
</evidence>
<feature type="compositionally biased region" description="Polar residues" evidence="28">
    <location>
        <begin position="341"/>
        <end position="353"/>
    </location>
</feature>
<dbReference type="SMART" id="SM00220">
    <property type="entry name" value="S_TKc"/>
    <property type="match status" value="1"/>
</dbReference>
<evidence type="ECO:0000256" key="8">
    <source>
        <dbReference type="ARBA" id="ARBA00022490"/>
    </source>
</evidence>
<evidence type="ECO:0000259" key="29">
    <source>
        <dbReference type="PROSITE" id="PS50011"/>
    </source>
</evidence>
<evidence type="ECO:0000256" key="13">
    <source>
        <dbReference type="ARBA" id="ARBA00022703"/>
    </source>
</evidence>
<evidence type="ECO:0000256" key="3">
    <source>
        <dbReference type="ARBA" id="ARBA00004496"/>
    </source>
</evidence>
<evidence type="ECO:0000256" key="18">
    <source>
        <dbReference type="ARBA" id="ARBA00022842"/>
    </source>
</evidence>
<dbReference type="InterPro" id="IPR011009">
    <property type="entry name" value="Kinase-like_dom_sf"/>
</dbReference>
<keyword evidence="8" id="KW-0963">Cytoplasm</keyword>
<dbReference type="GO" id="GO:0019901">
    <property type="term" value="F:protein kinase binding"/>
    <property type="evidence" value="ECO:0007669"/>
    <property type="project" value="UniProtKB-ARBA"/>
</dbReference>
<evidence type="ECO:0000256" key="2">
    <source>
        <dbReference type="ARBA" id="ARBA00004413"/>
    </source>
</evidence>
<dbReference type="FunFam" id="3.30.200.20:FF:000152">
    <property type="entry name" value="Mitogen-activated protein kinase kinase kinase 7"/>
    <property type="match status" value="1"/>
</dbReference>
<dbReference type="GO" id="GO:0046872">
    <property type="term" value="F:metal ion binding"/>
    <property type="evidence" value="ECO:0007669"/>
    <property type="project" value="UniProtKB-KW"/>
</dbReference>
<evidence type="ECO:0000256" key="11">
    <source>
        <dbReference type="ARBA" id="ARBA00022553"/>
    </source>
</evidence>
<evidence type="ECO:0000256" key="23">
    <source>
        <dbReference type="ARBA" id="ARBA00023163"/>
    </source>
</evidence>
<comment type="caution">
    <text evidence="30">The sequence shown here is derived from an EMBL/GenBank/DDBJ whole genome shotgun (WGS) entry which is preliminary data.</text>
</comment>
<keyword evidence="11" id="KW-0597">Phosphoprotein</keyword>
<evidence type="ECO:0000256" key="26">
    <source>
        <dbReference type="PROSITE-ProRule" id="PRU10141"/>
    </source>
</evidence>